<organism evidence="1 2">
    <name type="scientific">Peptoniphilus gorbachii</name>
    <dbReference type="NCBI Taxonomy" id="411567"/>
    <lineage>
        <taxon>Bacteria</taxon>
        <taxon>Bacillati</taxon>
        <taxon>Bacillota</taxon>
        <taxon>Tissierellia</taxon>
        <taxon>Tissierellales</taxon>
        <taxon>Peptoniphilaceae</taxon>
        <taxon>Peptoniphilus</taxon>
    </lineage>
</organism>
<dbReference type="InterPro" id="IPR058240">
    <property type="entry name" value="rSAM_sf"/>
</dbReference>
<protein>
    <submittedName>
        <fullName evidence="1">MoaA/NifB/PqqE/SkfB family radical SAM enzyme</fullName>
    </submittedName>
</protein>
<name>A0ABS2MIF4_9FIRM</name>
<gene>
    <name evidence="1" type="ORF">JOD41_000524</name>
</gene>
<dbReference type="Gene3D" id="3.20.20.70">
    <property type="entry name" value="Aldolase class I"/>
    <property type="match status" value="1"/>
</dbReference>
<dbReference type="InterPro" id="IPR013785">
    <property type="entry name" value="Aldolase_TIM"/>
</dbReference>
<proteinExistence type="predicted"/>
<accession>A0ABS2MIF4</accession>
<comment type="caution">
    <text evidence="1">The sequence shown here is derived from an EMBL/GenBank/DDBJ whole genome shotgun (WGS) entry which is preliminary data.</text>
</comment>
<evidence type="ECO:0000313" key="1">
    <source>
        <dbReference type="EMBL" id="MBM7549802.1"/>
    </source>
</evidence>
<reference evidence="1 2" key="1">
    <citation type="submission" date="2021-01" db="EMBL/GenBank/DDBJ databases">
        <title>Genomic Encyclopedia of Type Strains, Phase IV (KMG-IV): sequencing the most valuable type-strain genomes for metagenomic binning, comparative biology and taxonomic classification.</title>
        <authorList>
            <person name="Goeker M."/>
        </authorList>
    </citation>
    <scope>NUCLEOTIDE SEQUENCE [LARGE SCALE GENOMIC DNA]</scope>
    <source>
        <strain evidence="1 2">DSM 21461</strain>
    </source>
</reference>
<keyword evidence="2" id="KW-1185">Reference proteome</keyword>
<evidence type="ECO:0000313" key="2">
    <source>
        <dbReference type="Proteomes" id="UP000720595"/>
    </source>
</evidence>
<dbReference type="EMBL" id="JAFBDH010000002">
    <property type="protein sequence ID" value="MBM7549802.1"/>
    <property type="molecule type" value="Genomic_DNA"/>
</dbReference>
<sequence>MIQYIKESEEINEIKTIAFTGGEVFLEYPTLLKLVEISTEVGKNTSIATNGFWAVNEEATYDKLYQLKKGGLKHLSISHDRYHSEFISTNNIKNILKVSLNLDIQGDKYGNIKYKSNKKILWNSK</sequence>
<dbReference type="SUPFAM" id="SSF102114">
    <property type="entry name" value="Radical SAM enzymes"/>
    <property type="match status" value="1"/>
</dbReference>
<dbReference type="Proteomes" id="UP000720595">
    <property type="component" value="Unassembled WGS sequence"/>
</dbReference>